<dbReference type="InterPro" id="IPR052174">
    <property type="entry name" value="Flavoredoxin"/>
</dbReference>
<dbReference type="RefSeq" id="WP_160625697.1">
    <property type="nucleotide sequence ID" value="NZ_WUUQ01000006.1"/>
</dbReference>
<name>A0A6N8UC67_9FIRM</name>
<comment type="caution">
    <text evidence="5">The sequence shown here is derived from an EMBL/GenBank/DDBJ whole genome shotgun (WGS) entry which is preliminary data.</text>
</comment>
<organism evidence="5 6">
    <name type="scientific">Copranaerobaculum intestinale</name>
    <dbReference type="NCBI Taxonomy" id="2692629"/>
    <lineage>
        <taxon>Bacteria</taxon>
        <taxon>Bacillati</taxon>
        <taxon>Bacillota</taxon>
        <taxon>Erysipelotrichia</taxon>
        <taxon>Erysipelotrichales</taxon>
        <taxon>Erysipelotrichaceae</taxon>
        <taxon>Copranaerobaculum</taxon>
    </lineage>
</organism>
<evidence type="ECO:0000313" key="6">
    <source>
        <dbReference type="Proteomes" id="UP000434036"/>
    </source>
</evidence>
<comment type="similarity">
    <text evidence="3">Belongs to the flavoredoxin family.</text>
</comment>
<dbReference type="SUPFAM" id="SSF50475">
    <property type="entry name" value="FMN-binding split barrel"/>
    <property type="match status" value="1"/>
</dbReference>
<dbReference type="GO" id="GO:0016646">
    <property type="term" value="F:oxidoreductase activity, acting on the CH-NH group of donors, NAD or NADP as acceptor"/>
    <property type="evidence" value="ECO:0007669"/>
    <property type="project" value="UniProtKB-ARBA"/>
</dbReference>
<evidence type="ECO:0000259" key="4">
    <source>
        <dbReference type="Pfam" id="PF01613"/>
    </source>
</evidence>
<evidence type="ECO:0000313" key="5">
    <source>
        <dbReference type="EMBL" id="MXQ74313.1"/>
    </source>
</evidence>
<dbReference type="InterPro" id="IPR012349">
    <property type="entry name" value="Split_barrel_FMN-bd"/>
</dbReference>
<dbReference type="Gene3D" id="2.30.110.10">
    <property type="entry name" value="Electron Transport, Fmn-binding Protein, Chain A"/>
    <property type="match status" value="1"/>
</dbReference>
<comment type="cofactor">
    <cofactor evidence="1">
        <name>FMN</name>
        <dbReference type="ChEBI" id="CHEBI:58210"/>
    </cofactor>
</comment>
<keyword evidence="6" id="KW-1185">Reference proteome</keyword>
<reference evidence="5 6" key="2">
    <citation type="submission" date="2020-01" db="EMBL/GenBank/DDBJ databases">
        <title>Clostridiaceae sp. nov. isolated from the gut of human by culturomics.</title>
        <authorList>
            <person name="Chang Y."/>
        </authorList>
    </citation>
    <scope>NUCLEOTIDE SEQUENCE [LARGE SCALE GENOMIC DNA]</scope>
    <source>
        <strain evidence="5 6">DONG20-135</strain>
    </source>
</reference>
<dbReference type="EMBL" id="WUUQ01000006">
    <property type="protein sequence ID" value="MXQ74313.1"/>
    <property type="molecule type" value="Genomic_DNA"/>
</dbReference>
<dbReference type="Pfam" id="PF01613">
    <property type="entry name" value="Flavin_Reduct"/>
    <property type="match status" value="1"/>
</dbReference>
<dbReference type="Proteomes" id="UP000434036">
    <property type="component" value="Unassembled WGS sequence"/>
</dbReference>
<dbReference type="InterPro" id="IPR002563">
    <property type="entry name" value="Flavin_Rdtase-like_dom"/>
</dbReference>
<proteinExistence type="inferred from homology"/>
<dbReference type="PANTHER" id="PTHR43567">
    <property type="entry name" value="FLAVOREDOXIN-RELATED-RELATED"/>
    <property type="match status" value="1"/>
</dbReference>
<feature type="domain" description="Flavin reductase like" evidence="4">
    <location>
        <begin position="33"/>
        <end position="172"/>
    </location>
</feature>
<dbReference type="GO" id="GO:0010181">
    <property type="term" value="F:FMN binding"/>
    <property type="evidence" value="ECO:0007669"/>
    <property type="project" value="InterPro"/>
</dbReference>
<gene>
    <name evidence="5" type="ORF">GSF08_10295</name>
</gene>
<accession>A0A6N8UC67</accession>
<evidence type="ECO:0000256" key="1">
    <source>
        <dbReference type="ARBA" id="ARBA00001917"/>
    </source>
</evidence>
<protein>
    <recommendedName>
        <fullName evidence="4">Flavin reductase like domain-containing protein</fullName>
    </recommendedName>
</protein>
<dbReference type="PANTHER" id="PTHR43567:SF1">
    <property type="entry name" value="FLAVOREDOXIN"/>
    <property type="match status" value="1"/>
</dbReference>
<keyword evidence="2" id="KW-0285">Flavoprotein</keyword>
<evidence type="ECO:0000256" key="2">
    <source>
        <dbReference type="ARBA" id="ARBA00022630"/>
    </source>
</evidence>
<reference evidence="5 6" key="1">
    <citation type="submission" date="2019-12" db="EMBL/GenBank/DDBJ databases">
        <authorList>
            <person name="Yang R."/>
        </authorList>
    </citation>
    <scope>NUCLEOTIDE SEQUENCE [LARGE SCALE GENOMIC DNA]</scope>
    <source>
        <strain evidence="5 6">DONG20-135</strain>
    </source>
</reference>
<evidence type="ECO:0000256" key="3">
    <source>
        <dbReference type="ARBA" id="ARBA00038054"/>
    </source>
</evidence>
<dbReference type="AlphaFoldDB" id="A0A6N8UC67"/>
<sequence length="214" mass="24296">MKIEVDRTFPKYFQSAYPEEFKLFSHLETSAAIPQVLFAITTWKENGQPNVCFHSWSCFHGDRTAFFAVLGGIYQKTHTFTNMKREKGFVLNFLSMKYYDSLTKTIHHNRMEDDEFQAGGFTLKNAQTVHAPLIAESFMHLECTLKSIQDISEAGITAMVIGEIQQVAVDEAFAKGYERYGKDGFMMMIPAPQNLVSGAVNQTAFANLTIQKYD</sequence>